<dbReference type="Gene3D" id="3.30.70.1900">
    <property type="match status" value="1"/>
</dbReference>
<gene>
    <name evidence="3" type="ORF">B4088_0379</name>
</gene>
<evidence type="ECO:0000259" key="2">
    <source>
        <dbReference type="Pfam" id="PF01881"/>
    </source>
</evidence>
<name>A0A164QMT9_BACCE</name>
<dbReference type="PANTHER" id="PTHR36984:SF3">
    <property type="entry name" value="CRISPR-ASSOCIATED ENDORIBONUCLEASE CAS6"/>
    <property type="match status" value="1"/>
</dbReference>
<evidence type="ECO:0000256" key="1">
    <source>
        <dbReference type="ARBA" id="ARBA00023118"/>
    </source>
</evidence>
<evidence type="ECO:0000313" key="3">
    <source>
        <dbReference type="EMBL" id="KZD71918.1"/>
    </source>
</evidence>
<dbReference type="NCBIfam" id="TIGR01877">
    <property type="entry name" value="cas_cas6"/>
    <property type="match status" value="1"/>
</dbReference>
<dbReference type="CDD" id="cd21140">
    <property type="entry name" value="Cas6_I-like"/>
    <property type="match status" value="1"/>
</dbReference>
<dbReference type="PANTHER" id="PTHR36984">
    <property type="entry name" value="CRISPR-ASSOCIATED ENDORIBONUCLEASE CAS6 1"/>
    <property type="match status" value="1"/>
</dbReference>
<feature type="domain" description="CRISPR associated protein Cas6 C-terminal" evidence="2">
    <location>
        <begin position="124"/>
        <end position="241"/>
    </location>
</feature>
<organism evidence="3 4">
    <name type="scientific">Bacillus cereus</name>
    <dbReference type="NCBI Taxonomy" id="1396"/>
    <lineage>
        <taxon>Bacteria</taxon>
        <taxon>Bacillati</taxon>
        <taxon>Bacillota</taxon>
        <taxon>Bacilli</taxon>
        <taxon>Bacillales</taxon>
        <taxon>Bacillaceae</taxon>
        <taxon>Bacillus</taxon>
        <taxon>Bacillus cereus group</taxon>
    </lineage>
</organism>
<dbReference type="GO" id="GO:0051607">
    <property type="term" value="P:defense response to virus"/>
    <property type="evidence" value="ECO:0007669"/>
    <property type="project" value="UniProtKB-KW"/>
</dbReference>
<dbReference type="AlphaFoldDB" id="A0A164QMT9"/>
<dbReference type="InterPro" id="IPR049435">
    <property type="entry name" value="Cas_Cas6_C"/>
</dbReference>
<evidence type="ECO:0000313" key="4">
    <source>
        <dbReference type="Proteomes" id="UP000076482"/>
    </source>
</evidence>
<accession>A0A164QMT9</accession>
<protein>
    <submittedName>
        <fullName evidence="3">CRISPR-associated protein</fullName>
    </submittedName>
</protein>
<sequence length="243" mass="28403">MRLENTYKCEKLPLSYRKEVISYFKRCLELADPAYYRSLYYYGDVKNKQTKPFSFSVNMKHCQIEGDEIQTGGEIRISVTSNNPQFMMTLYNGMLQIDTYEYKAYKLERVKTRVVPEHTVFAPAMTFATMSPILVKNKQGYWLDIEDAEYLKELQYTANLILKECRGNGLRQPLYFLPMNMKKVVVKEKITEYVRNTGKEYLHLMGYTGMFQLAGHPEDLKDLYQLGLSMRRNAGFGMIQVVG</sequence>
<dbReference type="RefSeq" id="WP_063259613.1">
    <property type="nucleotide sequence ID" value="NZ_LJKE01000015.1"/>
</dbReference>
<dbReference type="EMBL" id="LJKE01000015">
    <property type="protein sequence ID" value="KZD71918.1"/>
    <property type="molecule type" value="Genomic_DNA"/>
</dbReference>
<keyword evidence="1" id="KW-0051">Antiviral defense</keyword>
<reference evidence="3 4" key="1">
    <citation type="submission" date="2015-09" db="EMBL/GenBank/DDBJ databases">
        <title>Bacillus cereus food isolates.</title>
        <authorList>
            <person name="Boekhorst J."/>
        </authorList>
    </citation>
    <scope>NUCLEOTIDE SEQUENCE [LARGE SCALE GENOMIC DNA]</scope>
    <source>
        <strain evidence="3 4">B4088</strain>
    </source>
</reference>
<dbReference type="InterPro" id="IPR045747">
    <property type="entry name" value="CRISPR-assoc_prot_Cas6_N_sf"/>
</dbReference>
<dbReference type="PATRIC" id="fig|1396.535.peg.4125"/>
<dbReference type="GO" id="GO:0016788">
    <property type="term" value="F:hydrolase activity, acting on ester bonds"/>
    <property type="evidence" value="ECO:0007669"/>
    <property type="project" value="InterPro"/>
</dbReference>
<dbReference type="Gene3D" id="3.30.70.1890">
    <property type="match status" value="1"/>
</dbReference>
<dbReference type="Pfam" id="PF01881">
    <property type="entry name" value="Cas_Cas6_C"/>
    <property type="match status" value="1"/>
</dbReference>
<proteinExistence type="predicted"/>
<dbReference type="Proteomes" id="UP000076482">
    <property type="component" value="Unassembled WGS sequence"/>
</dbReference>
<comment type="caution">
    <text evidence="3">The sequence shown here is derived from an EMBL/GenBank/DDBJ whole genome shotgun (WGS) entry which is preliminary data.</text>
</comment>
<dbReference type="InterPro" id="IPR010156">
    <property type="entry name" value="CRISPR-assoc_prot_Cas6"/>
</dbReference>